<gene>
    <name evidence="2" type="ORF">SAMN02745126_05696</name>
</gene>
<keyword evidence="3" id="KW-1185">Reference proteome</keyword>
<organism evidence="2 3">
    <name type="scientific">Enhydrobacter aerosaccus</name>
    <dbReference type="NCBI Taxonomy" id="225324"/>
    <lineage>
        <taxon>Bacteria</taxon>
        <taxon>Pseudomonadati</taxon>
        <taxon>Pseudomonadota</taxon>
        <taxon>Alphaproteobacteria</taxon>
        <taxon>Hyphomicrobiales</taxon>
        <taxon>Enhydrobacter</taxon>
    </lineage>
</organism>
<feature type="transmembrane region" description="Helical" evidence="1">
    <location>
        <begin position="213"/>
        <end position="231"/>
    </location>
</feature>
<keyword evidence="1" id="KW-1133">Transmembrane helix</keyword>
<evidence type="ECO:0008006" key="4">
    <source>
        <dbReference type="Google" id="ProtNLM"/>
    </source>
</evidence>
<dbReference type="PIRSF" id="PIRSF028704">
    <property type="entry name" value="UPC028704"/>
    <property type="match status" value="1"/>
</dbReference>
<accession>A0A1T4T5A5</accession>
<dbReference type="PANTHER" id="PTHR38592:SF3">
    <property type="entry name" value="BLL4819 PROTEIN"/>
    <property type="match status" value="1"/>
</dbReference>
<evidence type="ECO:0000313" key="3">
    <source>
        <dbReference type="Proteomes" id="UP000190092"/>
    </source>
</evidence>
<feature type="transmembrane region" description="Helical" evidence="1">
    <location>
        <begin position="182"/>
        <end position="201"/>
    </location>
</feature>
<feature type="transmembrane region" description="Helical" evidence="1">
    <location>
        <begin position="101"/>
        <end position="126"/>
    </location>
</feature>
<evidence type="ECO:0000313" key="2">
    <source>
        <dbReference type="EMBL" id="SKA35626.1"/>
    </source>
</evidence>
<feature type="transmembrane region" description="Helical" evidence="1">
    <location>
        <begin position="372"/>
        <end position="392"/>
    </location>
</feature>
<feature type="transmembrane region" description="Helical" evidence="1">
    <location>
        <begin position="252"/>
        <end position="269"/>
    </location>
</feature>
<dbReference type="PANTHER" id="PTHR38592">
    <property type="entry name" value="BLL4819 PROTEIN"/>
    <property type="match status" value="1"/>
</dbReference>
<feature type="transmembrane region" description="Helical" evidence="1">
    <location>
        <begin position="62"/>
        <end position="80"/>
    </location>
</feature>
<feature type="transmembrane region" description="Helical" evidence="1">
    <location>
        <begin position="296"/>
        <end position="320"/>
    </location>
</feature>
<dbReference type="OrthoDB" id="9775975at2"/>
<dbReference type="STRING" id="225324.SAMN02745126_05696"/>
<name>A0A1T4T5A5_9HYPH</name>
<dbReference type="RefSeq" id="WP_085937432.1">
    <property type="nucleotide sequence ID" value="NZ_FUWJ01000013.1"/>
</dbReference>
<reference evidence="3" key="1">
    <citation type="submission" date="2017-02" db="EMBL/GenBank/DDBJ databases">
        <authorList>
            <person name="Varghese N."/>
            <person name="Submissions S."/>
        </authorList>
    </citation>
    <scope>NUCLEOTIDE SEQUENCE [LARGE SCALE GENOMIC DNA]</scope>
    <source>
        <strain evidence="3">ATCC 27094</strain>
    </source>
</reference>
<dbReference type="AlphaFoldDB" id="A0A1T4T5A5"/>
<evidence type="ECO:0000256" key="1">
    <source>
        <dbReference type="SAM" id="Phobius"/>
    </source>
</evidence>
<feature type="transmembrane region" description="Helical" evidence="1">
    <location>
        <begin position="157"/>
        <end position="175"/>
    </location>
</feature>
<proteinExistence type="predicted"/>
<sequence>MRLFHPHAEPPSPGGSLVAGRLAILDGLRGYFLVFMFLNHLTFTGGYLLVLLNHAELAFVEGAQGFVFLSGLLAGLVHGRRMARHGLGTATVAIWNRAAEIYAYALGCVLIILVLQTLLPGSWVYWHHWLGDLHFGRGRHVAASALLLYQPDYLDVLPQYVVYLLATPPLIWLCLQGRWAWVAGGSIVLWLAVQLGAHLALADAVARLLPLRAYFNAFAWQLVFVAGLVLGTAMIQDRIDWSRLFRADRPQLALVAAMTVLFFAIWRVWSNHFAMPEAVEARLRALANRGEFGPVYLLNFVALAYLVTWVVRLGPATASIPLRWLAYLLDRLFKLSFLRLLGRHSLQVYAWHVIAVYLLKAVDENWGPFGEIGKTAIAVAGIMLLAVPAWMLERTKAVPRAGKLQPAFASRPIDPRP</sequence>
<dbReference type="Pfam" id="PF10129">
    <property type="entry name" value="OpgC_C"/>
    <property type="match status" value="1"/>
</dbReference>
<protein>
    <recommendedName>
        <fullName evidence="4">OpgC protein</fullName>
    </recommendedName>
</protein>
<dbReference type="Proteomes" id="UP000190092">
    <property type="component" value="Unassembled WGS sequence"/>
</dbReference>
<dbReference type="InterPro" id="IPR014550">
    <property type="entry name" value="UCP028704_OpgC"/>
</dbReference>
<keyword evidence="1" id="KW-0472">Membrane</keyword>
<feature type="transmembrane region" description="Helical" evidence="1">
    <location>
        <begin position="31"/>
        <end position="50"/>
    </location>
</feature>
<dbReference type="EMBL" id="FUWJ01000013">
    <property type="protein sequence ID" value="SKA35626.1"/>
    <property type="molecule type" value="Genomic_DNA"/>
</dbReference>
<keyword evidence="1" id="KW-0812">Transmembrane</keyword>
<feature type="transmembrane region" description="Helical" evidence="1">
    <location>
        <begin position="340"/>
        <end position="360"/>
    </location>
</feature>